<comment type="caution">
    <text evidence="2">The sequence shown here is derived from an EMBL/GenBank/DDBJ whole genome shotgun (WGS) entry which is preliminary data.</text>
</comment>
<dbReference type="PRINTS" id="PR00407">
    <property type="entry name" value="EUMOPTERIN"/>
</dbReference>
<protein>
    <recommendedName>
        <fullName evidence="1">Oxidoreductase molybdopterin-binding domain-containing protein</fullName>
    </recommendedName>
</protein>
<dbReference type="GO" id="GO:0005739">
    <property type="term" value="C:mitochondrion"/>
    <property type="evidence" value="ECO:0007669"/>
    <property type="project" value="TreeGrafter"/>
</dbReference>
<feature type="domain" description="Oxidoreductase molybdopterin-binding" evidence="1">
    <location>
        <begin position="74"/>
        <end position="258"/>
    </location>
</feature>
<dbReference type="SUPFAM" id="SSF56524">
    <property type="entry name" value="Oxidoreductase molybdopterin-binding domain"/>
    <property type="match status" value="1"/>
</dbReference>
<dbReference type="Proteomes" id="UP000703661">
    <property type="component" value="Unassembled WGS sequence"/>
</dbReference>
<gene>
    <name evidence="2" type="ORF">BGZ80_002105</name>
</gene>
<dbReference type="EMBL" id="JAAAID010000151">
    <property type="protein sequence ID" value="KAG0021583.1"/>
    <property type="molecule type" value="Genomic_DNA"/>
</dbReference>
<dbReference type="Pfam" id="PF00174">
    <property type="entry name" value="Oxidored_molyb"/>
    <property type="match status" value="1"/>
</dbReference>
<evidence type="ECO:0000313" key="3">
    <source>
        <dbReference type="Proteomes" id="UP000703661"/>
    </source>
</evidence>
<dbReference type="AlphaFoldDB" id="A0A9P6N1F9"/>
<reference evidence="2" key="1">
    <citation type="journal article" date="2020" name="Fungal Divers.">
        <title>Resolving the Mortierellaceae phylogeny through synthesis of multi-gene phylogenetics and phylogenomics.</title>
        <authorList>
            <person name="Vandepol N."/>
            <person name="Liber J."/>
            <person name="Desiro A."/>
            <person name="Na H."/>
            <person name="Kennedy M."/>
            <person name="Barry K."/>
            <person name="Grigoriev I.V."/>
            <person name="Miller A.N."/>
            <person name="O'Donnell K."/>
            <person name="Stajich J.E."/>
            <person name="Bonito G."/>
        </authorList>
    </citation>
    <scope>NUCLEOTIDE SEQUENCE</scope>
    <source>
        <strain evidence="2">NRRL 2769</strain>
    </source>
</reference>
<evidence type="ECO:0000313" key="2">
    <source>
        <dbReference type="EMBL" id="KAG0021583.1"/>
    </source>
</evidence>
<feature type="non-terminal residue" evidence="2">
    <location>
        <position position="1"/>
    </location>
</feature>
<dbReference type="InterPro" id="IPR000572">
    <property type="entry name" value="OxRdtase_Mopterin-bd_dom"/>
</dbReference>
<dbReference type="InterPro" id="IPR036374">
    <property type="entry name" value="OxRdtase_Mopterin-bd_sf"/>
</dbReference>
<dbReference type="FunFam" id="3.90.420.10:FF:000002">
    <property type="entry name" value="sulfite oxidase, mitochondrial"/>
    <property type="match status" value="1"/>
</dbReference>
<dbReference type="GO" id="GO:0043546">
    <property type="term" value="F:molybdopterin cofactor binding"/>
    <property type="evidence" value="ECO:0007669"/>
    <property type="project" value="TreeGrafter"/>
</dbReference>
<dbReference type="GO" id="GO:0006790">
    <property type="term" value="P:sulfur compound metabolic process"/>
    <property type="evidence" value="ECO:0007669"/>
    <property type="project" value="TreeGrafter"/>
</dbReference>
<accession>A0A9P6N1F9</accession>
<keyword evidence="3" id="KW-1185">Reference proteome</keyword>
<proteinExistence type="predicted"/>
<dbReference type="Gene3D" id="3.90.420.10">
    <property type="entry name" value="Oxidoreductase, molybdopterin-binding domain"/>
    <property type="match status" value="1"/>
</dbReference>
<evidence type="ECO:0000259" key="1">
    <source>
        <dbReference type="Pfam" id="PF00174"/>
    </source>
</evidence>
<sequence>MNLSPHQNDNTSTVHSSAQPRADEGLLDYSHEPSWTQSNLLVHCEKPFNAEPPLPALVNAGQITPTDIFFKRNHGPIPDISLENHQIYIGVQRNTPDIEWKVISMRDIINKWPKATVTATIQCAGNRRDGLAAVKEVSGVIWKSGAVSTAAWSGARLCDVIRDVADIPADDLSRMLRDFHVSFEADDHVCEDVCYGGSIPFRKAMDPLGDVILAYEMNGQPLAREHGFPLRVIVPGFIGARSVKFLKKIIVQPQESTLFFQRRDYKIFAPT</sequence>
<dbReference type="PANTHER" id="PTHR19372:SF7">
    <property type="entry name" value="SULFITE OXIDASE, MITOCHONDRIAL"/>
    <property type="match status" value="1"/>
</dbReference>
<dbReference type="InterPro" id="IPR008335">
    <property type="entry name" value="Mopterin_OxRdtase_euk"/>
</dbReference>
<dbReference type="PANTHER" id="PTHR19372">
    <property type="entry name" value="SULFITE REDUCTASE"/>
    <property type="match status" value="1"/>
</dbReference>
<organism evidence="2 3">
    <name type="scientific">Entomortierella chlamydospora</name>
    <dbReference type="NCBI Taxonomy" id="101097"/>
    <lineage>
        <taxon>Eukaryota</taxon>
        <taxon>Fungi</taxon>
        <taxon>Fungi incertae sedis</taxon>
        <taxon>Mucoromycota</taxon>
        <taxon>Mortierellomycotina</taxon>
        <taxon>Mortierellomycetes</taxon>
        <taxon>Mortierellales</taxon>
        <taxon>Mortierellaceae</taxon>
        <taxon>Entomortierella</taxon>
    </lineage>
</organism>
<dbReference type="GO" id="GO:0020037">
    <property type="term" value="F:heme binding"/>
    <property type="evidence" value="ECO:0007669"/>
    <property type="project" value="TreeGrafter"/>
</dbReference>
<dbReference type="GO" id="GO:0008482">
    <property type="term" value="F:sulfite oxidase activity"/>
    <property type="evidence" value="ECO:0007669"/>
    <property type="project" value="TreeGrafter"/>
</dbReference>
<name>A0A9P6N1F9_9FUNG</name>